<dbReference type="Proteomes" id="UP000050836">
    <property type="component" value="Unassembled WGS sequence"/>
</dbReference>
<comment type="caution">
    <text evidence="3">The sequence shown here is derived from an EMBL/GenBank/DDBJ whole genome shotgun (WGS) entry which is preliminary data.</text>
</comment>
<name>A0A0R0AL60_9GAMM</name>
<dbReference type="Pfam" id="PF20410">
    <property type="entry name" value="X-Tfes_XVIPCD"/>
    <property type="match status" value="1"/>
</dbReference>
<feature type="region of interest" description="Disordered" evidence="1">
    <location>
        <begin position="424"/>
        <end position="445"/>
    </location>
</feature>
<feature type="domain" description="X-Tfes XVIPCD" evidence="2">
    <location>
        <begin position="315"/>
        <end position="418"/>
    </location>
</feature>
<reference evidence="3 4" key="1">
    <citation type="submission" date="2015-10" db="EMBL/GenBank/DDBJ databases">
        <title>Genome sequencing and analysis of members of genus Stenotrophomonas.</title>
        <authorList>
            <person name="Patil P.P."/>
            <person name="Midha S."/>
            <person name="Patil P.B."/>
        </authorList>
    </citation>
    <scope>NUCLEOTIDE SEQUENCE [LARGE SCALE GENOMIC DNA]</scope>
    <source>
        <strain evidence="3 4">JCM 9942</strain>
    </source>
</reference>
<dbReference type="AlphaFoldDB" id="A0A0R0AL60"/>
<dbReference type="SUPFAM" id="SSF53474">
    <property type="entry name" value="alpha/beta-Hydrolases"/>
    <property type="match status" value="1"/>
</dbReference>
<sequence>MDTTINSRLAVDVYEAAKPRQEEEWFDLDGHRIKVVRRFDDESGYQGVLYESLQTGELILAHRGTEFDKQLVKDGLIADGGMVMFGANSQAKAAMNATEFALEYAKNNAEACGAMPLSVVGHSLGGTLAQITAYRYGLRGETFNAYGAAGLTADLHEGGSQIINHVRATDFVSAASRHVGEVRVYAAQKDIQALELAGYANDDRRFTDLRNPLAVVAGVGVEAHYSRNFLADNDLGIGGSITGAENAARYEQYKPMIDKYRADVATLHNTLALPRNVVDGVVDRARNVFAGRDMQEQPAALRQTGCALPASVDARDPAHPDHGLYVQIQQGMRAVDAILDRVPDAATDRASARLFAEAKAGGITRADHVLMSPGGAAPVAGPNLFVVQGALNDPAHLRVQVSSSEAVATAVEQSFERAALFEKRQAASPSQQMQQQEQGAPRLSM</sequence>
<dbReference type="InterPro" id="IPR029058">
    <property type="entry name" value="AB_hydrolase_fold"/>
</dbReference>
<proteinExistence type="predicted"/>
<accession>A0A0R0AL60</accession>
<dbReference type="EMBL" id="LLXS01000016">
    <property type="protein sequence ID" value="KRG42866.1"/>
    <property type="molecule type" value="Genomic_DNA"/>
</dbReference>
<evidence type="ECO:0000259" key="2">
    <source>
        <dbReference type="Pfam" id="PF20410"/>
    </source>
</evidence>
<dbReference type="Gene3D" id="3.40.50.1820">
    <property type="entry name" value="alpha/beta hydrolase"/>
    <property type="match status" value="1"/>
</dbReference>
<dbReference type="InterPro" id="IPR046519">
    <property type="entry name" value="X-Tfes_XVIPCD"/>
</dbReference>
<feature type="compositionally biased region" description="Low complexity" evidence="1">
    <location>
        <begin position="426"/>
        <end position="438"/>
    </location>
</feature>
<evidence type="ECO:0000256" key="1">
    <source>
        <dbReference type="SAM" id="MobiDB-lite"/>
    </source>
</evidence>
<gene>
    <name evidence="3" type="ORF">ARC78_07720</name>
</gene>
<keyword evidence="4" id="KW-1185">Reference proteome</keyword>
<evidence type="ECO:0000313" key="4">
    <source>
        <dbReference type="Proteomes" id="UP000050836"/>
    </source>
</evidence>
<protein>
    <recommendedName>
        <fullName evidence="2">X-Tfes XVIPCD domain-containing protein</fullName>
    </recommendedName>
</protein>
<dbReference type="OrthoDB" id="7226437at2"/>
<evidence type="ECO:0000313" key="3">
    <source>
        <dbReference type="EMBL" id="KRG42866.1"/>
    </source>
</evidence>
<dbReference type="Pfam" id="PF26363">
    <property type="entry name" value="Phospholipase-like"/>
    <property type="match status" value="1"/>
</dbReference>
<organism evidence="3 4">
    <name type="scientific">Stenotrophomonas pictorum JCM 9942</name>
    <dbReference type="NCBI Taxonomy" id="1236960"/>
    <lineage>
        <taxon>Bacteria</taxon>
        <taxon>Pseudomonadati</taxon>
        <taxon>Pseudomonadota</taxon>
        <taxon>Gammaproteobacteria</taxon>
        <taxon>Lysobacterales</taxon>
        <taxon>Lysobacteraceae</taxon>
        <taxon>Stenotrophomonas</taxon>
    </lineage>
</organism>
<dbReference type="RefSeq" id="WP_054658836.1">
    <property type="nucleotide sequence ID" value="NZ_BAZI01000109.1"/>
</dbReference>